<comment type="caution">
    <text evidence="1">The sequence shown here is derived from an EMBL/GenBank/DDBJ whole genome shotgun (WGS) entry which is preliminary data.</text>
</comment>
<dbReference type="Proteomes" id="UP000724584">
    <property type="component" value="Unassembled WGS sequence"/>
</dbReference>
<name>A0ACB7P262_9PEZI</name>
<proteinExistence type="predicted"/>
<sequence>MSSSGTGTGQANKTTRQTNTSAASNQQRASRQSAARPVSTPANSSTATNTRNASAAQGGGQSTGARKLPVRANATNATNATTTSKASGNGTPKRPFIPFKEDVEAHRTHRQTYLKLVKMLETRKPEDKPRVFVFTDVEQDYDDLLAVIFLAEMHRMGVIELVGFVANHQPAAKRARFLRTVLHLVNLGHIPVAVGTSGVEDANSHGADLFYGLKNTTFDKAPWNEEPFVTGAVLIPQVLRTKPNVTALMLSTLQDIGEFFDKQDKTADFKANNFSKFVSQGGYEVNVQQATQSGDPRQKGKVAARGNSPPQVKVSLAPVKDMANNKFHPSQAANYTNHIAAHKLPSDAWSREAAKAARLPGTFMKQLFKYGPIGAHLEWLWMRQEFKFYWDPFNWPFMDFLNTDWYLNTRLGYAKTSKEFKELQGTDLSFADAAPKIKVIAYDGCAAVGAVGDDFMRAMGILGHEGHLPDYNRPAISGHPHRVFGKAADKPGELNPENLGGINPDQLASVIETFLLGSLMATSAKAEEKIPRASIKHKTVPATVDVAAFKDKILLQRNAKIMNQLKEQLADAKAKKDAATARNYEAALRTRREVVAEAEARVKAAEGGKIVMPTRAQVPYEQLYEEAMRASKNQTRIKSRGGLAAVTAVAAVAAGVTKGA</sequence>
<organism evidence="1 2">
    <name type="scientific">Chaetomium tenue</name>
    <dbReference type="NCBI Taxonomy" id="1854479"/>
    <lineage>
        <taxon>Eukaryota</taxon>
        <taxon>Fungi</taxon>
        <taxon>Dikarya</taxon>
        <taxon>Ascomycota</taxon>
        <taxon>Pezizomycotina</taxon>
        <taxon>Sordariomycetes</taxon>
        <taxon>Sordariomycetidae</taxon>
        <taxon>Sordariales</taxon>
        <taxon>Chaetomiaceae</taxon>
        <taxon>Chaetomium</taxon>
    </lineage>
</organism>
<gene>
    <name evidence="1" type="ORF">F5144DRAFT_613848</name>
</gene>
<evidence type="ECO:0000313" key="1">
    <source>
        <dbReference type="EMBL" id="KAH6628111.1"/>
    </source>
</evidence>
<reference evidence="1 2" key="1">
    <citation type="journal article" date="2021" name="Nat. Commun.">
        <title>Genetic determinants of endophytism in the Arabidopsis root mycobiome.</title>
        <authorList>
            <person name="Mesny F."/>
            <person name="Miyauchi S."/>
            <person name="Thiergart T."/>
            <person name="Pickel B."/>
            <person name="Atanasova L."/>
            <person name="Karlsson M."/>
            <person name="Huettel B."/>
            <person name="Barry K.W."/>
            <person name="Haridas S."/>
            <person name="Chen C."/>
            <person name="Bauer D."/>
            <person name="Andreopoulos W."/>
            <person name="Pangilinan J."/>
            <person name="LaButti K."/>
            <person name="Riley R."/>
            <person name="Lipzen A."/>
            <person name="Clum A."/>
            <person name="Drula E."/>
            <person name="Henrissat B."/>
            <person name="Kohler A."/>
            <person name="Grigoriev I.V."/>
            <person name="Martin F.M."/>
            <person name="Hacquard S."/>
        </authorList>
    </citation>
    <scope>NUCLEOTIDE SEQUENCE [LARGE SCALE GENOMIC DNA]</scope>
    <source>
        <strain evidence="1 2">MPI-SDFR-AT-0079</strain>
    </source>
</reference>
<keyword evidence="2" id="KW-1185">Reference proteome</keyword>
<accession>A0ACB7P262</accession>
<dbReference type="EMBL" id="JAGIZQ010000005">
    <property type="protein sequence ID" value="KAH6628111.1"/>
    <property type="molecule type" value="Genomic_DNA"/>
</dbReference>
<protein>
    <submittedName>
        <fullName evidence="1">Uncharacterized protein</fullName>
    </submittedName>
</protein>
<evidence type="ECO:0000313" key="2">
    <source>
        <dbReference type="Proteomes" id="UP000724584"/>
    </source>
</evidence>